<evidence type="ECO:0000256" key="2">
    <source>
        <dbReference type="ARBA" id="ARBA00022801"/>
    </source>
</evidence>
<dbReference type="Gene3D" id="2.60.40.10">
    <property type="entry name" value="Immunoglobulins"/>
    <property type="match status" value="1"/>
</dbReference>
<evidence type="ECO:0000313" key="7">
    <source>
        <dbReference type="Proteomes" id="UP000230066"/>
    </source>
</evidence>
<dbReference type="Pfam" id="PF14310">
    <property type="entry name" value="Fn3-like"/>
    <property type="match status" value="1"/>
</dbReference>
<dbReference type="AlphaFoldDB" id="A0A4E0R6H6"/>
<reference evidence="6" key="1">
    <citation type="submission" date="2019-03" db="EMBL/GenBank/DDBJ databases">
        <title>Improved annotation for the trematode Fasciola hepatica.</title>
        <authorList>
            <person name="Choi Y.-J."/>
            <person name="Martin J."/>
            <person name="Mitreva M."/>
        </authorList>
    </citation>
    <scope>NUCLEOTIDE SEQUENCE [LARGE SCALE GENOMIC DNA]</scope>
</reference>
<dbReference type="Pfam" id="PF01915">
    <property type="entry name" value="Glyco_hydro_3_C"/>
    <property type="match status" value="1"/>
</dbReference>
<evidence type="ECO:0000256" key="1">
    <source>
        <dbReference type="ARBA" id="ARBA00022729"/>
    </source>
</evidence>
<feature type="signal peptide" evidence="4">
    <location>
        <begin position="1"/>
        <end position="22"/>
    </location>
</feature>
<name>A0A4E0R6H6_FASHE</name>
<keyword evidence="1 4" id="KW-0732">Signal</keyword>
<keyword evidence="7" id="KW-1185">Reference proteome</keyword>
<dbReference type="SUPFAM" id="SSF52279">
    <property type="entry name" value="Beta-D-glucan exohydrolase, C-terminal domain"/>
    <property type="match status" value="1"/>
</dbReference>
<dbReference type="PRINTS" id="PR00133">
    <property type="entry name" value="GLHYDRLASE3"/>
</dbReference>
<dbReference type="GO" id="GO:0009044">
    <property type="term" value="F:xylan 1,4-beta-xylosidase activity"/>
    <property type="evidence" value="ECO:0007669"/>
    <property type="project" value="InterPro"/>
</dbReference>
<gene>
    <name evidence="6" type="ORF">D915_004956</name>
</gene>
<feature type="domain" description="Fibronectin type III-like" evidence="5">
    <location>
        <begin position="725"/>
        <end position="807"/>
    </location>
</feature>
<dbReference type="EMBL" id="JXXN02001734">
    <property type="protein sequence ID" value="THD24189.1"/>
    <property type="molecule type" value="Genomic_DNA"/>
</dbReference>
<dbReference type="Pfam" id="PF00933">
    <property type="entry name" value="Glyco_hydro_3"/>
    <property type="match status" value="1"/>
</dbReference>
<dbReference type="Gene3D" id="3.20.20.300">
    <property type="entry name" value="Glycoside hydrolase, family 3, N-terminal domain"/>
    <property type="match status" value="1"/>
</dbReference>
<dbReference type="InterPro" id="IPR026891">
    <property type="entry name" value="Fn3-like"/>
</dbReference>
<dbReference type="InterPro" id="IPR044993">
    <property type="entry name" value="BXL"/>
</dbReference>
<keyword evidence="2" id="KW-0378">Hydrolase</keyword>
<dbReference type="SUPFAM" id="SSF51445">
    <property type="entry name" value="(Trans)glycosidases"/>
    <property type="match status" value="1"/>
</dbReference>
<keyword evidence="3" id="KW-0326">Glycosidase</keyword>
<evidence type="ECO:0000256" key="4">
    <source>
        <dbReference type="SAM" id="SignalP"/>
    </source>
</evidence>
<dbReference type="InterPro" id="IPR036962">
    <property type="entry name" value="Glyco_hydro_3_N_sf"/>
</dbReference>
<dbReference type="GO" id="GO:0045493">
    <property type="term" value="P:xylan catabolic process"/>
    <property type="evidence" value="ECO:0007669"/>
    <property type="project" value="InterPro"/>
</dbReference>
<dbReference type="GO" id="GO:0031222">
    <property type="term" value="P:arabinan catabolic process"/>
    <property type="evidence" value="ECO:0007669"/>
    <property type="project" value="TreeGrafter"/>
</dbReference>
<dbReference type="InterPro" id="IPR001764">
    <property type="entry name" value="Glyco_hydro_3_N"/>
</dbReference>
<dbReference type="GO" id="GO:0046556">
    <property type="term" value="F:alpha-L-arabinofuranosidase activity"/>
    <property type="evidence" value="ECO:0007669"/>
    <property type="project" value="TreeGrafter"/>
</dbReference>
<dbReference type="InterPro" id="IPR036881">
    <property type="entry name" value="Glyco_hydro_3_C_sf"/>
</dbReference>
<dbReference type="InterPro" id="IPR013783">
    <property type="entry name" value="Ig-like_fold"/>
</dbReference>
<accession>A0A4E0R6H6</accession>
<protein>
    <submittedName>
        <fullName evidence="6">Beta-D-xylosidase 1</fullName>
    </submittedName>
</protein>
<evidence type="ECO:0000259" key="5">
    <source>
        <dbReference type="SMART" id="SM01217"/>
    </source>
</evidence>
<organism evidence="6 7">
    <name type="scientific">Fasciola hepatica</name>
    <name type="common">Liver fluke</name>
    <dbReference type="NCBI Taxonomy" id="6192"/>
    <lineage>
        <taxon>Eukaryota</taxon>
        <taxon>Metazoa</taxon>
        <taxon>Spiralia</taxon>
        <taxon>Lophotrochozoa</taxon>
        <taxon>Platyhelminthes</taxon>
        <taxon>Trematoda</taxon>
        <taxon>Digenea</taxon>
        <taxon>Plagiorchiida</taxon>
        <taxon>Echinostomata</taxon>
        <taxon>Echinostomatoidea</taxon>
        <taxon>Fasciolidae</taxon>
        <taxon>Fasciola</taxon>
    </lineage>
</organism>
<dbReference type="InterPro" id="IPR002772">
    <property type="entry name" value="Glyco_hydro_3_C"/>
</dbReference>
<evidence type="ECO:0000256" key="3">
    <source>
        <dbReference type="ARBA" id="ARBA00023295"/>
    </source>
</evidence>
<dbReference type="InterPro" id="IPR017853">
    <property type="entry name" value="GH"/>
</dbReference>
<dbReference type="Proteomes" id="UP000230066">
    <property type="component" value="Unassembled WGS sequence"/>
</dbReference>
<sequence length="827" mass="92328">MEHTWLFSFLSAIGLLVIHVNQNDRVLFRDPTLPISMRLDDLLSRLTTEELIEQVSKGGAGPKNSPAPAIPRLAIAPFQWRSNPSDGLGTSFPLPINQAATFDKTTVMKVALAMGLENRAKWNYFRKQGIFEDGIGVNLFAPVTNLMRHPLWGRNQETYGEDPYLAGELARAFVRGLGGWTSMEDDLELTHKNPLLTHKILVGATCKHFAGHTGPEDYPTSRLSFEANITESDMWLTYLPAFRECMKAGAIGVMCAYSGINGVPDCINKWLLNDILREKWDFPGFVVSDCGALQFVLSEHHLFQNNATMVAIAAVQAGVNLENSVSYLPYIFAELPALLRKGALNRDDLIRMAKPLFRARFHLGEFDPFEMDPYRELEPLMFVQSPAHRQLAMVSVARSIVLLHHRDQFFPIRSNPRAKSKPLNRILVIGPFATEVEELYGLYRNVRQPEFEIPIAEGLEDIATRVDKAKICEDGGRCSNYTERHLDEIFQPDDIQLVIITVGTGNRVESEGMDRHNMSLPGHQKEFLFHGLDLAAGRGVVIRSPIPVVILVFSTGPVDIQTALDDENVKAIFWCGFPGASIGRAIAHLLLGSPGQQNLPTEPLQWEDSIFGSSFVRQGVWWIPAARLPFTWYASIDQLANITDYAMTNQTYRYVPHNDCTSSTENCSIPLLFPFGYGLTYNQIAPGESGIVYSKLTKPNRASSTGLPILITALVANRGVISCEEVVQLYISWMKLSLPNKTKSDEGDKFKHPLTQLIGFDRIALAVGEERLVRFYILPQHLTIWSVETNQPMNGQGLVRLAVGGQQPYQVRKSGSKVLIGVLEIVE</sequence>
<evidence type="ECO:0000313" key="6">
    <source>
        <dbReference type="EMBL" id="THD24189.1"/>
    </source>
</evidence>
<feature type="chain" id="PRO_5020035388" evidence="4">
    <location>
        <begin position="23"/>
        <end position="827"/>
    </location>
</feature>
<dbReference type="PANTHER" id="PTHR42721:SF42">
    <property type="entry name" value="FIBRONECTIN TYPE III-LIKE DOMAIN-CONTAINING PROTEIN"/>
    <property type="match status" value="1"/>
</dbReference>
<dbReference type="SMART" id="SM01217">
    <property type="entry name" value="Fn3_like"/>
    <property type="match status" value="1"/>
</dbReference>
<dbReference type="PANTHER" id="PTHR42721">
    <property type="entry name" value="SUGAR HYDROLASE-RELATED"/>
    <property type="match status" value="1"/>
</dbReference>
<comment type="caution">
    <text evidence="6">The sequence shown here is derived from an EMBL/GenBank/DDBJ whole genome shotgun (WGS) entry which is preliminary data.</text>
</comment>
<proteinExistence type="predicted"/>
<dbReference type="Gene3D" id="3.40.50.1700">
    <property type="entry name" value="Glycoside hydrolase family 3 C-terminal domain"/>
    <property type="match status" value="1"/>
</dbReference>